<dbReference type="Proteomes" id="UP000676169">
    <property type="component" value="Chromosome"/>
</dbReference>
<keyword evidence="3" id="KW-1185">Reference proteome</keyword>
<evidence type="ECO:0000313" key="3">
    <source>
        <dbReference type="Proteomes" id="UP000676169"/>
    </source>
</evidence>
<proteinExistence type="predicted"/>
<sequence>MNTRAYVHDDPVPDTPTRGKSGYGFTHISGLVAVATVLAAAMLMS</sequence>
<dbReference type="AlphaFoldDB" id="A0A975J1X5"/>
<evidence type="ECO:0000313" key="2">
    <source>
        <dbReference type="EMBL" id="QUE52530.1"/>
    </source>
</evidence>
<reference evidence="2" key="1">
    <citation type="submission" date="2021-04" db="EMBL/GenBank/DDBJ databases">
        <title>Luteolibacter sp. 32A isolated from the skin of an Anderson's salamander (Ambystoma andersonii).</title>
        <authorList>
            <person name="Spergser J."/>
            <person name="Busse H.-J."/>
        </authorList>
    </citation>
    <scope>NUCLEOTIDE SEQUENCE</scope>
    <source>
        <strain evidence="2">32A</strain>
    </source>
</reference>
<name>A0A975J1X5_9BACT</name>
<dbReference type="KEGG" id="lamb:KBB96_06455"/>
<keyword evidence="1" id="KW-0812">Transmembrane</keyword>
<gene>
    <name evidence="2" type="ORF">KBB96_06455</name>
</gene>
<accession>A0A975J1X5</accession>
<organism evidence="2 3">
    <name type="scientific">Luteolibacter ambystomatis</name>
    <dbReference type="NCBI Taxonomy" id="2824561"/>
    <lineage>
        <taxon>Bacteria</taxon>
        <taxon>Pseudomonadati</taxon>
        <taxon>Verrucomicrobiota</taxon>
        <taxon>Verrucomicrobiia</taxon>
        <taxon>Verrucomicrobiales</taxon>
        <taxon>Verrucomicrobiaceae</taxon>
        <taxon>Luteolibacter</taxon>
    </lineage>
</organism>
<dbReference type="EMBL" id="CP073100">
    <property type="protein sequence ID" value="QUE52530.1"/>
    <property type="molecule type" value="Genomic_DNA"/>
</dbReference>
<feature type="transmembrane region" description="Helical" evidence="1">
    <location>
        <begin position="23"/>
        <end position="44"/>
    </location>
</feature>
<keyword evidence="1" id="KW-1133">Transmembrane helix</keyword>
<dbReference type="RefSeq" id="WP_211633698.1">
    <property type="nucleotide sequence ID" value="NZ_CP073100.1"/>
</dbReference>
<keyword evidence="1" id="KW-0472">Membrane</keyword>
<protein>
    <submittedName>
        <fullName evidence="2">Uncharacterized protein</fullName>
    </submittedName>
</protein>
<evidence type="ECO:0000256" key="1">
    <source>
        <dbReference type="SAM" id="Phobius"/>
    </source>
</evidence>